<feature type="region of interest" description="Disordered" evidence="1">
    <location>
        <begin position="526"/>
        <end position="599"/>
    </location>
</feature>
<dbReference type="EMBL" id="LN890542">
    <property type="protein sequence ID" value="CUS21300.1"/>
    <property type="molecule type" value="Genomic_DNA"/>
</dbReference>
<dbReference type="PROSITE" id="PS51140">
    <property type="entry name" value="CUE"/>
    <property type="match status" value="1"/>
</dbReference>
<dbReference type="Pfam" id="PF02845">
    <property type="entry name" value="CUE"/>
    <property type="match status" value="1"/>
</dbReference>
<accession>A0A0P1KR39</accession>
<organism evidence="3 4">
    <name type="scientific">Lachancea quebecensis</name>
    <dbReference type="NCBI Taxonomy" id="1654605"/>
    <lineage>
        <taxon>Eukaryota</taxon>
        <taxon>Fungi</taxon>
        <taxon>Dikarya</taxon>
        <taxon>Ascomycota</taxon>
        <taxon>Saccharomycotina</taxon>
        <taxon>Saccharomycetes</taxon>
        <taxon>Saccharomycetales</taxon>
        <taxon>Saccharomycetaceae</taxon>
        <taxon>Lachancea</taxon>
    </lineage>
</organism>
<evidence type="ECO:0000259" key="2">
    <source>
        <dbReference type="PROSITE" id="PS51140"/>
    </source>
</evidence>
<dbReference type="OrthoDB" id="5577209at2759"/>
<proteinExistence type="predicted"/>
<dbReference type="InterPro" id="IPR052586">
    <property type="entry name" value="ASCC2"/>
</dbReference>
<feature type="compositionally biased region" description="Basic residues" evidence="1">
    <location>
        <begin position="574"/>
        <end position="599"/>
    </location>
</feature>
<reference evidence="4" key="1">
    <citation type="submission" date="2015-10" db="EMBL/GenBank/DDBJ databases">
        <authorList>
            <person name="Devillers H."/>
        </authorList>
    </citation>
    <scope>NUCLEOTIDE SEQUENCE [LARGE SCALE GENOMIC DNA]</scope>
</reference>
<dbReference type="CDD" id="cd14373">
    <property type="entry name" value="CUE_Cue3p_like"/>
    <property type="match status" value="1"/>
</dbReference>
<dbReference type="Proteomes" id="UP000236544">
    <property type="component" value="Unassembled WGS sequence"/>
</dbReference>
<sequence length="599" mass="69122">MNLNRYERVIEINGDDKISLPIVKFPPFKLRAAMVEKDPVIWLHLLETYNQYFTYLMSEGHLEQLEDSTYENLCMFIKSYLRELSDEEGKLLSLGMNTNVCEQLQVLRSWVLTVIKTCGLLHLQISCDVLWDFVRLYVKENPGTVRLLVDGSLKPAINTQKAQINRIYQLHQHLKQLIESSKFTRVDLKALENLLSAGDKHTKPFTNQFLTAKWADILESWFSSDLKPLRDISKKIGVLSYLTASEDRIVELIPELNVFDLESLHFHPFLGSLLISEQFQIHFSGIKAKLPFLRPLFAKNANKSHSLRAEDVQTILEVFPHLTVGQIERRLQAYDCDVERTINSFFESPTEADKAPLVDEVTRNKHEEMKDINFESELRKADRLPKSDEVSNRDHVPDEIRNKTLTRALALLYQADEDEKDDTYDDAEVQRDALGNLDSEDRQSANGNANDNIEAHLWQLLKVNKELFDRSSRSSKARKELKSKTSWSDEQIEGWARMLERSPKRAQILEEKYMFRGNIRTGKRAFVQNKNEGVAAQNKTERNDNAREVRSSSTAPKAAHQNGTADKKKQNARKEKHKSARANHNRKSGHDKKISRVLP</sequence>
<feature type="domain" description="CUE" evidence="2">
    <location>
        <begin position="307"/>
        <end position="350"/>
    </location>
</feature>
<feature type="compositionally biased region" description="Basic and acidic residues" evidence="1">
    <location>
        <begin position="539"/>
        <end position="550"/>
    </location>
</feature>
<keyword evidence="4" id="KW-1185">Reference proteome</keyword>
<dbReference type="PANTHER" id="PTHR21494">
    <property type="entry name" value="ACTIVATING SIGNAL COINTEGRATOR 1 COMPLEX SUBUNIT 2 ASC-1 COMPLEX SUBUNIT P100"/>
    <property type="match status" value="1"/>
</dbReference>
<gene>
    <name evidence="3" type="ORF">LAQU0_S02e10572g</name>
</gene>
<dbReference type="PANTHER" id="PTHR21494:SF0">
    <property type="entry name" value="ACTIVATING SIGNAL COINTEGRATOR 1 COMPLEX SUBUNIT 2"/>
    <property type="match status" value="1"/>
</dbReference>
<dbReference type="InterPro" id="IPR003892">
    <property type="entry name" value="CUE"/>
</dbReference>
<dbReference type="Gene3D" id="1.10.8.10">
    <property type="entry name" value="DNA helicase RuvA subunit, C-terminal domain"/>
    <property type="match status" value="1"/>
</dbReference>
<dbReference type="InterPro" id="IPR041808">
    <property type="entry name" value="Cue3_CUE"/>
</dbReference>
<protein>
    <submittedName>
        <fullName evidence="3">LAQU0S02e10572g1_1</fullName>
    </submittedName>
</protein>
<dbReference type="AlphaFoldDB" id="A0A0P1KR39"/>
<dbReference type="SMART" id="SM00546">
    <property type="entry name" value="CUE"/>
    <property type="match status" value="1"/>
</dbReference>
<evidence type="ECO:0000313" key="3">
    <source>
        <dbReference type="EMBL" id="CUS21300.1"/>
    </source>
</evidence>
<name>A0A0P1KR39_9SACH</name>
<dbReference type="GO" id="GO:0043130">
    <property type="term" value="F:ubiquitin binding"/>
    <property type="evidence" value="ECO:0007669"/>
    <property type="project" value="InterPro"/>
</dbReference>
<evidence type="ECO:0000256" key="1">
    <source>
        <dbReference type="SAM" id="MobiDB-lite"/>
    </source>
</evidence>
<evidence type="ECO:0000313" key="4">
    <source>
        <dbReference type="Proteomes" id="UP000236544"/>
    </source>
</evidence>